<dbReference type="SUPFAM" id="SSF90123">
    <property type="entry name" value="ABC transporter transmembrane region"/>
    <property type="match status" value="1"/>
</dbReference>
<feature type="domain" description="ABC transporter" evidence="9">
    <location>
        <begin position="329"/>
        <end position="563"/>
    </location>
</feature>
<organism evidence="11 12">
    <name type="scientific">Roseomonas populi</name>
    <dbReference type="NCBI Taxonomy" id="3121582"/>
    <lineage>
        <taxon>Bacteria</taxon>
        <taxon>Pseudomonadati</taxon>
        <taxon>Pseudomonadota</taxon>
        <taxon>Alphaproteobacteria</taxon>
        <taxon>Acetobacterales</taxon>
        <taxon>Roseomonadaceae</taxon>
        <taxon>Roseomonas</taxon>
    </lineage>
</organism>
<dbReference type="Gene3D" id="3.40.50.300">
    <property type="entry name" value="P-loop containing nucleotide triphosphate hydrolases"/>
    <property type="match status" value="1"/>
</dbReference>
<feature type="compositionally biased region" description="Low complexity" evidence="7">
    <location>
        <begin position="571"/>
        <end position="586"/>
    </location>
</feature>
<feature type="transmembrane region" description="Helical" evidence="8">
    <location>
        <begin position="21"/>
        <end position="46"/>
    </location>
</feature>
<evidence type="ECO:0000259" key="10">
    <source>
        <dbReference type="PROSITE" id="PS50929"/>
    </source>
</evidence>
<dbReference type="InterPro" id="IPR027417">
    <property type="entry name" value="P-loop_NTPase"/>
</dbReference>
<sequence length="600" mass="63465">MLQPPRPDALTRALSACRAQFGAVGVFSLVVNLLQLTVSLYMMQVFDRVLATRSLDTLLWLTVVAVAAIGLMALLEGVRSMTMQRLALWLEARTAPEGFARALEATLRNRPYRMEVLRDLGTCRAWLAGPGALAVYDVPWVPVYLFVIYLLNPILCIIATAGAVILFGLALATELSTAGPLRKANVAAMASQKRADAIARNAEAADAMGMLPALLRLWQGGVSEALPLQQKATDRSAFLSGLTKFVRLAVQIAVLGVGAYLTLHQQMTSGAAIAGSIIMGRALAPVEQLIGGWKGLVQARQSYRRLRAFLSQPRLRPEAEPLPAPTGRLSAERLTWAPPGQNTAVIKGVTFALEPGESLGIIGPSGSGKTTLLRLLVGTLAPVNGTARLDGADLSTWPREDLGRHIGYLPQDVELFEGTVFRNIARLLPDADPEAVYRAAKLAGCHDAILRLSQGYETEVVEGALSGGQRQMVGLARALFGDPRLVILDEPDSSLDGDAEARLLEGLAGLKAIGATVVLVSHRPSLIRGVDKVLVMRDGAAELFGPRAEVLARLSARAVAPPKPNAPERLPGQPAPAAQVAAPVEGGAPGPNPGQPGVAA</sequence>
<feature type="transmembrane region" description="Helical" evidence="8">
    <location>
        <begin position="142"/>
        <end position="172"/>
    </location>
</feature>
<keyword evidence="3" id="KW-0547">Nucleotide-binding</keyword>
<dbReference type="InterPro" id="IPR011527">
    <property type="entry name" value="ABC1_TM_dom"/>
</dbReference>
<evidence type="ECO:0000256" key="6">
    <source>
        <dbReference type="ARBA" id="ARBA00023136"/>
    </source>
</evidence>
<dbReference type="EMBL" id="JANJOU010000035">
    <property type="protein sequence ID" value="MCR0985495.1"/>
    <property type="molecule type" value="Genomic_DNA"/>
</dbReference>
<evidence type="ECO:0000256" key="7">
    <source>
        <dbReference type="SAM" id="MobiDB-lite"/>
    </source>
</evidence>
<dbReference type="RefSeq" id="WP_257719142.1">
    <property type="nucleotide sequence ID" value="NZ_JANJOU010000035.1"/>
</dbReference>
<proteinExistence type="predicted"/>
<dbReference type="PROSITE" id="PS50929">
    <property type="entry name" value="ABC_TM1F"/>
    <property type="match status" value="1"/>
</dbReference>
<dbReference type="NCBIfam" id="TIGR01842">
    <property type="entry name" value="type_I_sec_PrtD"/>
    <property type="match status" value="1"/>
</dbReference>
<dbReference type="InterPro" id="IPR036640">
    <property type="entry name" value="ABC1_TM_sf"/>
</dbReference>
<gene>
    <name evidence="11" type="ORF">NRP21_25920</name>
</gene>
<feature type="transmembrane region" description="Helical" evidence="8">
    <location>
        <begin position="58"/>
        <end position="75"/>
    </location>
</feature>
<keyword evidence="5 8" id="KW-1133">Transmembrane helix</keyword>
<dbReference type="PANTHER" id="PTHR24221:SF248">
    <property type="entry name" value="ABC TRANSPORTER TRANSMEMBRANE REGION"/>
    <property type="match status" value="1"/>
</dbReference>
<keyword evidence="2 8" id="KW-0812">Transmembrane</keyword>
<keyword evidence="4" id="KW-0067">ATP-binding</keyword>
<dbReference type="Pfam" id="PF00005">
    <property type="entry name" value="ABC_tran"/>
    <property type="match status" value="1"/>
</dbReference>
<dbReference type="PANTHER" id="PTHR24221">
    <property type="entry name" value="ATP-BINDING CASSETTE SUB-FAMILY B"/>
    <property type="match status" value="1"/>
</dbReference>
<accession>A0ABT1XBI9</accession>
<evidence type="ECO:0000256" key="5">
    <source>
        <dbReference type="ARBA" id="ARBA00022989"/>
    </source>
</evidence>
<evidence type="ECO:0000256" key="4">
    <source>
        <dbReference type="ARBA" id="ARBA00022840"/>
    </source>
</evidence>
<keyword evidence="12" id="KW-1185">Reference proteome</keyword>
<reference evidence="11 12" key="1">
    <citation type="submission" date="2022-06" db="EMBL/GenBank/DDBJ databases">
        <title>Roseomonas CN29.</title>
        <authorList>
            <person name="Cheng Y."/>
            <person name="He X."/>
        </authorList>
    </citation>
    <scope>NUCLEOTIDE SEQUENCE [LARGE SCALE GENOMIC DNA]</scope>
    <source>
        <strain evidence="11 12">CN29</strain>
    </source>
</reference>
<evidence type="ECO:0000259" key="9">
    <source>
        <dbReference type="PROSITE" id="PS50893"/>
    </source>
</evidence>
<dbReference type="SUPFAM" id="SSF52540">
    <property type="entry name" value="P-loop containing nucleoside triphosphate hydrolases"/>
    <property type="match status" value="1"/>
</dbReference>
<dbReference type="InterPro" id="IPR039421">
    <property type="entry name" value="Type_1_exporter"/>
</dbReference>
<evidence type="ECO:0000256" key="1">
    <source>
        <dbReference type="ARBA" id="ARBA00004651"/>
    </source>
</evidence>
<dbReference type="SMART" id="SM00382">
    <property type="entry name" value="AAA"/>
    <property type="match status" value="1"/>
</dbReference>
<keyword evidence="6 8" id="KW-0472">Membrane</keyword>
<protein>
    <submittedName>
        <fullName evidence="11">Type I secretion system permease/ATPase</fullName>
    </submittedName>
</protein>
<comment type="caution">
    <text evidence="11">The sequence shown here is derived from an EMBL/GenBank/DDBJ whole genome shotgun (WGS) entry which is preliminary data.</text>
</comment>
<evidence type="ECO:0000256" key="3">
    <source>
        <dbReference type="ARBA" id="ARBA00022741"/>
    </source>
</evidence>
<dbReference type="InterPro" id="IPR010128">
    <property type="entry name" value="ATPase_T1SS_PrtD-like"/>
</dbReference>
<feature type="domain" description="ABC transmembrane type-1" evidence="10">
    <location>
        <begin position="23"/>
        <end position="298"/>
    </location>
</feature>
<dbReference type="InterPro" id="IPR003593">
    <property type="entry name" value="AAA+_ATPase"/>
</dbReference>
<dbReference type="PROSITE" id="PS00211">
    <property type="entry name" value="ABC_TRANSPORTER_1"/>
    <property type="match status" value="1"/>
</dbReference>
<dbReference type="Gene3D" id="1.20.1560.10">
    <property type="entry name" value="ABC transporter type 1, transmembrane domain"/>
    <property type="match status" value="1"/>
</dbReference>
<evidence type="ECO:0000256" key="2">
    <source>
        <dbReference type="ARBA" id="ARBA00022692"/>
    </source>
</evidence>
<name>A0ABT1XBI9_9PROT</name>
<dbReference type="Proteomes" id="UP001524642">
    <property type="component" value="Unassembled WGS sequence"/>
</dbReference>
<dbReference type="InterPro" id="IPR003439">
    <property type="entry name" value="ABC_transporter-like_ATP-bd"/>
</dbReference>
<evidence type="ECO:0000313" key="11">
    <source>
        <dbReference type="EMBL" id="MCR0985495.1"/>
    </source>
</evidence>
<evidence type="ECO:0000313" key="12">
    <source>
        <dbReference type="Proteomes" id="UP001524642"/>
    </source>
</evidence>
<dbReference type="InterPro" id="IPR017871">
    <property type="entry name" value="ABC_transporter-like_CS"/>
</dbReference>
<evidence type="ECO:0000256" key="8">
    <source>
        <dbReference type="SAM" id="Phobius"/>
    </source>
</evidence>
<dbReference type="PROSITE" id="PS50893">
    <property type="entry name" value="ABC_TRANSPORTER_2"/>
    <property type="match status" value="1"/>
</dbReference>
<feature type="region of interest" description="Disordered" evidence="7">
    <location>
        <begin position="560"/>
        <end position="600"/>
    </location>
</feature>
<comment type="subcellular location">
    <subcellularLocation>
        <location evidence="1">Cell membrane</location>
        <topology evidence="1">Multi-pass membrane protein</topology>
    </subcellularLocation>
</comment>